<name>A0A9W6ZQT7_9STRA</name>
<dbReference type="InterPro" id="IPR053958">
    <property type="entry name" value="HMGCR/SNAP/NPC1-like_SSD"/>
</dbReference>
<keyword evidence="2" id="KW-0812">Transmembrane</keyword>
<dbReference type="Gene3D" id="1.20.1640.10">
    <property type="entry name" value="Multidrug efflux transporter AcrB transmembrane domain"/>
    <property type="match status" value="2"/>
</dbReference>
<evidence type="ECO:0000256" key="2">
    <source>
        <dbReference type="SAM" id="Phobius"/>
    </source>
</evidence>
<feature type="transmembrane region" description="Helical" evidence="2">
    <location>
        <begin position="409"/>
        <end position="437"/>
    </location>
</feature>
<dbReference type="OrthoDB" id="6510177at2759"/>
<feature type="transmembrane region" description="Helical" evidence="2">
    <location>
        <begin position="58"/>
        <end position="79"/>
    </location>
</feature>
<dbReference type="PANTHER" id="PTHR10796:SF92">
    <property type="entry name" value="PATCHED-RELATED, ISOFORM A"/>
    <property type="match status" value="1"/>
</dbReference>
<evidence type="ECO:0000313" key="5">
    <source>
        <dbReference type="Proteomes" id="UP001165082"/>
    </source>
</evidence>
<dbReference type="GO" id="GO:0016020">
    <property type="term" value="C:membrane"/>
    <property type="evidence" value="ECO:0007669"/>
    <property type="project" value="TreeGrafter"/>
</dbReference>
<feature type="transmembrane region" description="Helical" evidence="2">
    <location>
        <begin position="868"/>
        <end position="891"/>
    </location>
</feature>
<dbReference type="PROSITE" id="PS50156">
    <property type="entry name" value="SSD"/>
    <property type="match status" value="1"/>
</dbReference>
<gene>
    <name evidence="4" type="ORF">TrRE_jg10484</name>
</gene>
<feature type="transmembrane region" description="Helical" evidence="2">
    <location>
        <begin position="765"/>
        <end position="786"/>
    </location>
</feature>
<evidence type="ECO:0000259" key="3">
    <source>
        <dbReference type="PROSITE" id="PS50156"/>
    </source>
</evidence>
<dbReference type="Proteomes" id="UP001165082">
    <property type="component" value="Unassembled WGS sequence"/>
</dbReference>
<organism evidence="4 5">
    <name type="scientific">Triparma retinervis</name>
    <dbReference type="NCBI Taxonomy" id="2557542"/>
    <lineage>
        <taxon>Eukaryota</taxon>
        <taxon>Sar</taxon>
        <taxon>Stramenopiles</taxon>
        <taxon>Ochrophyta</taxon>
        <taxon>Bolidophyceae</taxon>
        <taxon>Parmales</taxon>
        <taxon>Triparmaceae</taxon>
        <taxon>Triparma</taxon>
    </lineage>
</organism>
<dbReference type="SUPFAM" id="SSF82866">
    <property type="entry name" value="Multidrug efflux transporter AcrB transmembrane domain"/>
    <property type="match status" value="2"/>
</dbReference>
<keyword evidence="2" id="KW-1133">Transmembrane helix</keyword>
<dbReference type="InterPro" id="IPR051697">
    <property type="entry name" value="Patched_domain-protein"/>
</dbReference>
<feature type="transmembrane region" description="Helical" evidence="2">
    <location>
        <begin position="737"/>
        <end position="759"/>
    </location>
</feature>
<proteinExistence type="inferred from homology"/>
<reference evidence="4" key="1">
    <citation type="submission" date="2022-07" db="EMBL/GenBank/DDBJ databases">
        <title>Genome analysis of Parmales, a sister group of diatoms, reveals the evolutionary specialization of diatoms from phago-mixotrophs to photoautotrophs.</title>
        <authorList>
            <person name="Ban H."/>
            <person name="Sato S."/>
            <person name="Yoshikawa S."/>
            <person name="Kazumasa Y."/>
            <person name="Nakamura Y."/>
            <person name="Ichinomiya M."/>
            <person name="Saitoh K."/>
            <person name="Sato N."/>
            <person name="Blanc-Mathieu R."/>
            <person name="Endo H."/>
            <person name="Kuwata A."/>
            <person name="Ogata H."/>
        </authorList>
    </citation>
    <scope>NUCLEOTIDE SEQUENCE</scope>
</reference>
<comment type="caution">
    <text evidence="4">The sequence shown here is derived from an EMBL/GenBank/DDBJ whole genome shotgun (WGS) entry which is preliminary data.</text>
</comment>
<feature type="transmembrane region" description="Helical" evidence="2">
    <location>
        <begin position="312"/>
        <end position="331"/>
    </location>
</feature>
<dbReference type="Pfam" id="PF12349">
    <property type="entry name" value="Sterol-sensing"/>
    <property type="match status" value="1"/>
</dbReference>
<feature type="transmembrane region" description="Helical" evidence="2">
    <location>
        <begin position="842"/>
        <end position="861"/>
    </location>
</feature>
<accession>A0A9W6ZQT7</accession>
<dbReference type="InterPro" id="IPR000731">
    <property type="entry name" value="SSD"/>
</dbReference>
<keyword evidence="5" id="KW-1185">Reference proteome</keyword>
<keyword evidence="2" id="KW-0472">Membrane</keyword>
<feature type="transmembrane region" description="Helical" evidence="2">
    <location>
        <begin position="382"/>
        <end position="403"/>
    </location>
</feature>
<comment type="similarity">
    <text evidence="1">Belongs to the patched family.</text>
</comment>
<dbReference type="AlphaFoldDB" id="A0A9W6ZQT7"/>
<evidence type="ECO:0000313" key="4">
    <source>
        <dbReference type="EMBL" id="GMH56411.1"/>
    </source>
</evidence>
<sequence>MAQPQRSDIHAPRIFRGVATCYCASPLNLLTSSRNKLLDVLEGFFGGVGRRVSEQPKLTLLICFLFTIAAGTGIPSLYIETDNTYLWIPQNNIMWANFIFNRDTFGGQARDTLVLIEGKDGGDLLNHDSLSAIMDFHTAFTTTVAAPTGEIFQDLCFKTPNGCDASNFLVLWSYDAANIPADAAAILAQINGFAEILPTEITFGGLTYADNAMQPDPDNPTVISGAKSVRMHYKITNNDAAASNAWEKEFLDWTDPYVSEVIDVKRAAKRSFDDECVRLVQGDSPLFAGAILALTAVLACTFGKMNKVESRFLVTWAVLVEILFCLVFAFGMLGHCGFMMTNLNAMCPFIVAGVSVDDMIVIEDFFNKAEGKRNRMSEAMKAAGVAITITSVTTIVAFLSGCWCDMPAVRSFCLTCTFAFTWDFFLNISFFPALIVLDQRRIEAKKHFLCPCCITVTDFDVADEQVKMFLKNAMKDRKKIPKERRMSQYSRPAPFKRSSFVDIKAMRPDEHKPTGLEDFMDNTFAPFLTRPAVQAVVVIASLAVSGTFGYVSQFTPTGIDVPDALPDDSYITTYFEQTSEYWKGEDVRPLTIVMKDLDYTNAEKVGQMTDYFDWVETLSYTASNVGSSTGGWYKNYILYLQANGLDQYADFNAKLEEFLATDGGKTLASDVICATTEVSTCSSVKTSRFLVWNKSPSNTATLYDISKEMSDKLQTYEGLDAFVFTEQFLYAMTDSVMYNYILSNLKLTLSLVFVVMIVFTDNVSSFFITGMVFMIDLDLLGIMYLWGVNISSVSFVCLAMSVGLCVDYCVHIGHAFTHSHGDTPNKRLAEAVQMLGTSVVKGAGTTLLGTVVLAGASSLIFRTFFKMLFSIVAVGVMHGIVVLPVFLSVFYNIVEKVSKGGGGDFVERETRNSYFDNKRVSELGWAGIQVYEEAKLDPGKASGALEKKGDAEARL</sequence>
<feature type="transmembrane region" description="Helical" evidence="2">
    <location>
        <begin position="793"/>
        <end position="816"/>
    </location>
</feature>
<protein>
    <recommendedName>
        <fullName evidence="3">SSD domain-containing protein</fullName>
    </recommendedName>
</protein>
<dbReference type="EMBL" id="BRXZ01000880">
    <property type="protein sequence ID" value="GMH56411.1"/>
    <property type="molecule type" value="Genomic_DNA"/>
</dbReference>
<feature type="domain" description="SSD" evidence="3">
    <location>
        <begin position="283"/>
        <end position="437"/>
    </location>
</feature>
<dbReference type="PANTHER" id="PTHR10796">
    <property type="entry name" value="PATCHED-RELATED"/>
    <property type="match status" value="1"/>
</dbReference>
<evidence type="ECO:0000256" key="1">
    <source>
        <dbReference type="ARBA" id="ARBA00005585"/>
    </source>
</evidence>